<dbReference type="AlphaFoldDB" id="A0AAD9JC92"/>
<keyword evidence="1" id="KW-1133">Transmembrane helix</keyword>
<protein>
    <submittedName>
        <fullName evidence="2">Uncharacterized protein</fullName>
    </submittedName>
</protein>
<sequence length="189" mass="21283">MASTSCRQGCWEAFNQSNFGLDHDNPELFVTSQWIISNISLSVGFLITIASGILFYSVSFPLHYVDVSSHLVNTIYLFFNLFISATPIRVYHAIHPMAFCLLYITVSVILKYTANITAYPGINMDDPETLAMSILIGAILSIAVLWLFIYGLYRARLAMAEACTRSRTRQQLAPKPQSVVTVFNGYYYH</sequence>
<dbReference type="PANTHER" id="PTHR12242:SF1">
    <property type="entry name" value="MYND-TYPE DOMAIN-CONTAINING PROTEIN"/>
    <property type="match status" value="1"/>
</dbReference>
<evidence type="ECO:0000313" key="2">
    <source>
        <dbReference type="EMBL" id="KAK2150484.1"/>
    </source>
</evidence>
<proteinExistence type="predicted"/>
<accession>A0AAD9JC92</accession>
<dbReference type="GO" id="GO:0016020">
    <property type="term" value="C:membrane"/>
    <property type="evidence" value="ECO:0007669"/>
    <property type="project" value="TreeGrafter"/>
</dbReference>
<gene>
    <name evidence="2" type="ORF">LSH36_403g01045</name>
</gene>
<keyword evidence="1" id="KW-0812">Transmembrane</keyword>
<dbReference type="PANTHER" id="PTHR12242">
    <property type="entry name" value="OS02G0130600 PROTEIN-RELATED"/>
    <property type="match status" value="1"/>
</dbReference>
<feature type="transmembrane region" description="Helical" evidence="1">
    <location>
        <begin position="90"/>
        <end position="110"/>
    </location>
</feature>
<keyword evidence="1" id="KW-0472">Membrane</keyword>
<comment type="caution">
    <text evidence="2">The sequence shown here is derived from an EMBL/GenBank/DDBJ whole genome shotgun (WGS) entry which is preliminary data.</text>
</comment>
<feature type="transmembrane region" description="Helical" evidence="1">
    <location>
        <begin position="35"/>
        <end position="56"/>
    </location>
</feature>
<dbReference type="EMBL" id="JAODUP010000403">
    <property type="protein sequence ID" value="KAK2150484.1"/>
    <property type="molecule type" value="Genomic_DNA"/>
</dbReference>
<evidence type="ECO:0000313" key="3">
    <source>
        <dbReference type="Proteomes" id="UP001208570"/>
    </source>
</evidence>
<feature type="transmembrane region" description="Helical" evidence="1">
    <location>
        <begin position="130"/>
        <end position="153"/>
    </location>
</feature>
<dbReference type="Proteomes" id="UP001208570">
    <property type="component" value="Unassembled WGS sequence"/>
</dbReference>
<organism evidence="2 3">
    <name type="scientific">Paralvinella palmiformis</name>
    <dbReference type="NCBI Taxonomy" id="53620"/>
    <lineage>
        <taxon>Eukaryota</taxon>
        <taxon>Metazoa</taxon>
        <taxon>Spiralia</taxon>
        <taxon>Lophotrochozoa</taxon>
        <taxon>Annelida</taxon>
        <taxon>Polychaeta</taxon>
        <taxon>Sedentaria</taxon>
        <taxon>Canalipalpata</taxon>
        <taxon>Terebellida</taxon>
        <taxon>Terebelliformia</taxon>
        <taxon>Alvinellidae</taxon>
        <taxon>Paralvinella</taxon>
    </lineage>
</organism>
<feature type="transmembrane region" description="Helical" evidence="1">
    <location>
        <begin position="62"/>
        <end position="83"/>
    </location>
</feature>
<name>A0AAD9JC92_9ANNE</name>
<keyword evidence="3" id="KW-1185">Reference proteome</keyword>
<evidence type="ECO:0000256" key="1">
    <source>
        <dbReference type="SAM" id="Phobius"/>
    </source>
</evidence>
<reference evidence="2" key="1">
    <citation type="journal article" date="2023" name="Mol. Biol. Evol.">
        <title>Third-Generation Sequencing Reveals the Adaptive Role of the Epigenome in Three Deep-Sea Polychaetes.</title>
        <authorList>
            <person name="Perez M."/>
            <person name="Aroh O."/>
            <person name="Sun Y."/>
            <person name="Lan Y."/>
            <person name="Juniper S.K."/>
            <person name="Young C.R."/>
            <person name="Angers B."/>
            <person name="Qian P.Y."/>
        </authorList>
    </citation>
    <scope>NUCLEOTIDE SEQUENCE</scope>
    <source>
        <strain evidence="2">P08H-3</strain>
    </source>
</reference>